<feature type="compositionally biased region" description="Low complexity" evidence="2">
    <location>
        <begin position="878"/>
        <end position="893"/>
    </location>
</feature>
<feature type="region of interest" description="Disordered" evidence="2">
    <location>
        <begin position="1904"/>
        <end position="1927"/>
    </location>
</feature>
<feature type="compositionally biased region" description="Polar residues" evidence="2">
    <location>
        <begin position="568"/>
        <end position="580"/>
    </location>
</feature>
<evidence type="ECO:0000256" key="1">
    <source>
        <dbReference type="ARBA" id="ARBA00024339"/>
    </source>
</evidence>
<comment type="similarity">
    <text evidence="1">Belongs to the PHAF1 family.</text>
</comment>
<feature type="region of interest" description="Disordered" evidence="2">
    <location>
        <begin position="1958"/>
        <end position="2034"/>
    </location>
</feature>
<feature type="region of interest" description="Disordered" evidence="2">
    <location>
        <begin position="1656"/>
        <end position="1813"/>
    </location>
</feature>
<feature type="compositionally biased region" description="Pro residues" evidence="2">
    <location>
        <begin position="122"/>
        <end position="132"/>
    </location>
</feature>
<feature type="compositionally biased region" description="Low complexity" evidence="2">
    <location>
        <begin position="1568"/>
        <end position="1581"/>
    </location>
</feature>
<feature type="compositionally biased region" description="Low complexity" evidence="2">
    <location>
        <begin position="1385"/>
        <end position="1403"/>
    </location>
</feature>
<feature type="compositionally biased region" description="Low complexity" evidence="2">
    <location>
        <begin position="136"/>
        <end position="154"/>
    </location>
</feature>
<feature type="compositionally biased region" description="Basic and acidic residues" evidence="2">
    <location>
        <begin position="1769"/>
        <end position="1801"/>
    </location>
</feature>
<feature type="region of interest" description="Disordered" evidence="2">
    <location>
        <begin position="451"/>
        <end position="1226"/>
    </location>
</feature>
<feature type="compositionally biased region" description="Basic and acidic residues" evidence="2">
    <location>
        <begin position="1976"/>
        <end position="1988"/>
    </location>
</feature>
<feature type="compositionally biased region" description="Basic and acidic residues" evidence="2">
    <location>
        <begin position="1543"/>
        <end position="1559"/>
    </location>
</feature>
<feature type="compositionally biased region" description="Basic and acidic residues" evidence="2">
    <location>
        <begin position="788"/>
        <end position="808"/>
    </location>
</feature>
<feature type="compositionally biased region" description="Low complexity" evidence="2">
    <location>
        <begin position="493"/>
        <end position="519"/>
    </location>
</feature>
<feature type="compositionally biased region" description="Basic and acidic residues" evidence="2">
    <location>
        <begin position="1194"/>
        <end position="1224"/>
    </location>
</feature>
<evidence type="ECO:0000313" key="3">
    <source>
        <dbReference type="EMBL" id="CEM20873.1"/>
    </source>
</evidence>
<feature type="compositionally biased region" description="Basic and acidic residues" evidence="2">
    <location>
        <begin position="1003"/>
        <end position="1012"/>
    </location>
</feature>
<feature type="compositionally biased region" description="Basic residues" evidence="2">
    <location>
        <begin position="1049"/>
        <end position="1061"/>
    </location>
</feature>
<feature type="compositionally biased region" description="Basic and acidic residues" evidence="2">
    <location>
        <begin position="1430"/>
        <end position="1440"/>
    </location>
</feature>
<feature type="compositionally biased region" description="Low complexity" evidence="2">
    <location>
        <begin position="1069"/>
        <end position="1095"/>
    </location>
</feature>
<feature type="compositionally biased region" description="Low complexity" evidence="2">
    <location>
        <begin position="1962"/>
        <end position="1971"/>
    </location>
</feature>
<feature type="compositionally biased region" description="Low complexity" evidence="2">
    <location>
        <begin position="2099"/>
        <end position="2120"/>
    </location>
</feature>
<proteinExistence type="inferred from homology"/>
<dbReference type="Pfam" id="PF03676">
    <property type="entry name" value="PHAF1"/>
    <property type="match status" value="2"/>
</dbReference>
<organism evidence="3">
    <name type="scientific">Chromera velia CCMP2878</name>
    <dbReference type="NCBI Taxonomy" id="1169474"/>
    <lineage>
        <taxon>Eukaryota</taxon>
        <taxon>Sar</taxon>
        <taxon>Alveolata</taxon>
        <taxon>Colpodellida</taxon>
        <taxon>Chromeraceae</taxon>
        <taxon>Chromera</taxon>
    </lineage>
</organism>
<name>A0A0G4FZC1_9ALVE</name>
<feature type="compositionally biased region" description="Polar residues" evidence="2">
    <location>
        <begin position="1904"/>
        <end position="1918"/>
    </location>
</feature>
<feature type="compositionally biased region" description="Pro residues" evidence="2">
    <location>
        <begin position="1693"/>
        <end position="1709"/>
    </location>
</feature>
<dbReference type="PANTHER" id="PTHR13465:SF2">
    <property type="entry name" value="PHAGOSOME ASSEMBLY FACTOR 1"/>
    <property type="match status" value="1"/>
</dbReference>
<feature type="compositionally biased region" description="Gly residues" evidence="2">
    <location>
        <begin position="350"/>
        <end position="359"/>
    </location>
</feature>
<feature type="region of interest" description="Disordered" evidence="2">
    <location>
        <begin position="342"/>
        <end position="387"/>
    </location>
</feature>
<feature type="compositionally biased region" description="Low complexity" evidence="2">
    <location>
        <begin position="102"/>
        <end position="121"/>
    </location>
</feature>
<dbReference type="EMBL" id="CDMZ01000755">
    <property type="protein sequence ID" value="CEM20873.1"/>
    <property type="molecule type" value="Genomic_DNA"/>
</dbReference>
<evidence type="ECO:0000256" key="2">
    <source>
        <dbReference type="SAM" id="MobiDB-lite"/>
    </source>
</evidence>
<gene>
    <name evidence="3" type="ORF">Cvel_19490</name>
</gene>
<feature type="compositionally biased region" description="Low complexity" evidence="2">
    <location>
        <begin position="643"/>
        <end position="659"/>
    </location>
</feature>
<feature type="compositionally biased region" description="Polar residues" evidence="2">
    <location>
        <begin position="695"/>
        <end position="711"/>
    </location>
</feature>
<feature type="compositionally biased region" description="Basic and acidic residues" evidence="2">
    <location>
        <begin position="769"/>
        <end position="781"/>
    </location>
</feature>
<feature type="compositionally biased region" description="Basic and acidic residues" evidence="2">
    <location>
        <begin position="849"/>
        <end position="875"/>
    </location>
</feature>
<feature type="compositionally biased region" description="Basic and acidic residues" evidence="2">
    <location>
        <begin position="960"/>
        <end position="991"/>
    </location>
</feature>
<sequence length="2126" mass="219400">MDISSALSVASQLDTVDLCFDEADMFEYDIVLRLPELSLVLSFHPFTQELHCISIDLAAVVASGGSGGQTQETVVGSCGPSATGMPERERDPQEYQSKTAARQRPTQGSSSQSPSRAVSVSPLPPTPHPSPFWGPSDAASSSSSCSGSGSGSSSAAAPRYSFEGRVFASPDASLLFSSLYALFGPTFPGELLPESGDIPGKEGGGTYVLKYPGLLLEFPLSAAELEPLLCYNNSASSSNKSGGSSALNSPLQREGGGSASARRLIVCPCGSTLDGGMSLEPPPRLLPIPPPVLLLPSVGVRIGDRTIEFGASPQSVFAELGPPDQVCLKDFDFLRLHAAPSGPGDSSRVGVGGGGGHGGRTPSPLHGGSSGGDTSRGSMPQQGARGRGRGAADDYFFNYFSRGFDLLFDGSTHELIKVVAHTNLPCHELFTKYTRCFFSLFLRVLNGTRKKRRSASGGASRTAAGGGIRGEGERARQRASSGGLTMCPPPASSSPTPSDADTGAAFSSAAATPFRPSSATVSDAPPVLPLIPATAAASGSKCDGQGSEEILNSSSKPMISPGGGGTDDCQNLTSSPSPSVAQDLVAGSATAPPPAECPEAPRGEEEQEHACPATPEKPSDEQMDSEAVPPVSEPLLSLDRGHGMSPSSGGHGTSPPAGTGKIGGSGGGDGKKKKKKKSSKDGQGGECAGEGNGEVSPSFSGGSLCASSVPSSHLFPPSSCSLPGGVDSSSCESVLGEGGESAGSPLFSETGGGAKDEATNLLALSESPQSEKKEEGKKEELGASCGSAEREGDKPTGGENDFLMHTEEGEGGGVGEDGEDEVILGGTAHAQGRTLVPPAVSSSSSASSETKKKEKDSSREEGEGEKENSPCRPTDEASPSPSLSLSQTPSVSPGSLKSRRERSGEGEERRFGLDDGDGEKAEQRETGGEREKGSNDMEGEGDGSPVVGAVPVISVSLSVAEEHTHDSSPKEAREGVAQKKGKEGEPTKPREPVSGSCFASPLSEEKGETSPKEDDEFWSSTSPSPLPSPSSLSLAYPKGAPAKAGQVKPNKKARQRERKRQQREEKQKAAAAHSSSSASSGLLRLLQQSASGAKQQQKEKQKEKEKDKSIAEGTEEGKASLGKIESSMHQSVPPSAASFTSSSPSPLPESETRSKESAPAPQQTSAESGKSSDAPKTEKPKTPTPPSVDTAAARQEERDRERESLGEEKADRQSHEAARGEGDSKAGAAVACLLSPFAFSDSNGWGADVLAQLPSLLDIDDAAEEGGAGDKGETSKGRDKEETELMHESAEGVEKEREQSAVEVTKDTNKEEAGEEGEKAKTDTESGGKTAETKQEKEKSSGPKMEKNEGEKDEEMTAETSKRKGSGEVDERAAEAPEGGVIEPSSNLASASASASGSTLPSSVDVLPGVCESGEGSSSPPPRPSPPSVKDGEVRGESKGGKQRQSSRSSSRRSRRDVRSFSSCTNRSGSGGREEEGKVCLEAVAQEKSEDGERRESETETFGGVVEDTAKGDGLASPAQPRSCETSKREDAQVTPVDLSRVFGEERDAAEQRAEKDSEGQNCEEENSYSSSSSVSNAAPVSSVAVSLLGASGLSSPERCHGSADSLSSSLSPSANESMRPFSSSLGGGTAGTAPAAGLKDAVAQAASAVAAALSLQTEDQWGQERVKERTGEGDRQTGEGGDRDRKGVSSLSPPPSVRSSPRLPPSLLPKPGEVGDMITGEERGGGDASSANGRKELNGVCVPGGAEEEEGEGDGASVGRQMQEGEGEGDHADCRGDFGDGDGRERVVGGFLEEKEGMVEREEEDEDEEEEGTDLGGVFEIKVDSRWSDIAEIIGEDEVGKPLVLHHGDHLNPFGATLLFALPGVVFEVLPNGFLASITVFHCSQTHPAFLVGGVDSALSEQVQTNTQTQADQQSKNPPGAPSELLQSCMKLGGVGGRRDASRGGGCAKQSAAYLKGGSGSTTSLGSSCPSPLPLDERGERERKENRPLNGKASGPSTSVMMPERSPPSSCVLPPLMPTHSHSHSPQPAAEGVSLPLQFSRAVTPTAAHACSGGMGQTGPCSSPSPSFPFPAPQGASGGASGGKRQRHPQWGSHRGRSAVYSPSTSPSVPSGMVHQQQQEQERKQ</sequence>
<feature type="compositionally biased region" description="Basic and acidic residues" evidence="2">
    <location>
        <begin position="1663"/>
        <end position="1688"/>
    </location>
</feature>
<dbReference type="InterPro" id="IPR039156">
    <property type="entry name" value="PHAF1/BROMI"/>
</dbReference>
<feature type="compositionally biased region" description="Basic and acidic residues" evidence="2">
    <location>
        <begin position="901"/>
        <end position="935"/>
    </location>
</feature>
<feature type="compositionally biased region" description="Basic and acidic residues" evidence="2">
    <location>
        <begin position="1268"/>
        <end position="1350"/>
    </location>
</feature>
<feature type="compositionally biased region" description="Low complexity" evidence="2">
    <location>
        <begin position="1593"/>
        <end position="1618"/>
    </location>
</feature>
<feature type="compositionally biased region" description="Gly residues" evidence="2">
    <location>
        <begin position="682"/>
        <end position="692"/>
    </location>
</feature>
<feature type="compositionally biased region" description="Low complexity" evidence="2">
    <location>
        <begin position="1131"/>
        <end position="1144"/>
    </location>
</feature>
<feature type="region of interest" description="Disordered" evidence="2">
    <location>
        <begin position="2049"/>
        <end position="2126"/>
    </location>
</feature>
<feature type="region of interest" description="Disordered" evidence="2">
    <location>
        <begin position="1593"/>
        <end position="1635"/>
    </location>
</feature>
<feature type="compositionally biased region" description="Basic and acidic residues" evidence="2">
    <location>
        <begin position="1096"/>
        <end position="1118"/>
    </location>
</feature>
<dbReference type="VEuPathDB" id="CryptoDB:Cvel_19490"/>
<feature type="compositionally biased region" description="Acidic residues" evidence="2">
    <location>
        <begin position="1802"/>
        <end position="1813"/>
    </location>
</feature>
<reference evidence="3" key="1">
    <citation type="submission" date="2014-11" db="EMBL/GenBank/DDBJ databases">
        <authorList>
            <person name="Otto D Thomas"/>
            <person name="Naeem Raeece"/>
        </authorList>
    </citation>
    <scope>NUCLEOTIDE SEQUENCE</scope>
</reference>
<accession>A0A0G4FZC1</accession>
<feature type="compositionally biased region" description="Basic and acidic residues" evidence="2">
    <location>
        <begin position="1360"/>
        <end position="1375"/>
    </location>
</feature>
<feature type="compositionally biased region" description="Polar residues" evidence="2">
    <location>
        <begin position="1160"/>
        <end position="1171"/>
    </location>
</feature>
<dbReference type="PANTHER" id="PTHR13465">
    <property type="entry name" value="UPF0183 PROTEIN"/>
    <property type="match status" value="1"/>
</dbReference>
<dbReference type="InterPro" id="IPR005373">
    <property type="entry name" value="PHAF1"/>
</dbReference>
<feature type="region of interest" description="Disordered" evidence="2">
    <location>
        <begin position="1261"/>
        <end position="1581"/>
    </location>
</feature>
<feature type="region of interest" description="Disordered" evidence="2">
    <location>
        <begin position="65"/>
        <end position="154"/>
    </location>
</feature>
<protein>
    <submittedName>
        <fullName evidence="3">Uncharacterized protein</fullName>
    </submittedName>
</protein>
<feature type="compositionally biased region" description="Basic and acidic residues" evidence="2">
    <location>
        <begin position="1472"/>
        <end position="1498"/>
    </location>
</feature>
<feature type="compositionally biased region" description="Low complexity" evidence="2">
    <location>
        <begin position="1019"/>
        <end position="1034"/>
    </location>
</feature>